<feature type="binding site" evidence="5">
    <location>
        <begin position="103"/>
        <end position="106"/>
    </location>
    <ligand>
        <name>FMN</name>
        <dbReference type="ChEBI" id="CHEBI:58210"/>
    </ligand>
</feature>
<dbReference type="EC" id="2.5.1.129" evidence="5"/>
<evidence type="ECO:0000313" key="7">
    <source>
        <dbReference type="EMBL" id="MCG2575901.1"/>
    </source>
</evidence>
<feature type="binding site" evidence="5">
    <location>
        <begin position="11"/>
        <end position="13"/>
    </location>
    <ligand>
        <name>FMN</name>
        <dbReference type="ChEBI" id="CHEBI:58210"/>
    </ligand>
</feature>
<comment type="caution">
    <text evidence="7">The sequence shown here is derived from an EMBL/GenBank/DDBJ whole genome shotgun (WGS) entry which is preliminary data.</text>
</comment>
<feature type="binding site" evidence="5">
    <location>
        <position position="184"/>
    </location>
    <ligand>
        <name>dimethylallyl phosphate</name>
        <dbReference type="ChEBI" id="CHEBI:88052"/>
    </ligand>
</feature>
<dbReference type="InterPro" id="IPR036551">
    <property type="entry name" value="Flavin_trans-like"/>
</dbReference>
<comment type="similarity">
    <text evidence="5">Belongs to the UbiX/PAD1 family.</text>
</comment>
<dbReference type="PANTHER" id="PTHR43374:SF1">
    <property type="entry name" value="FLAVIN PRENYLTRANSFERASE PAD1, MITOCHONDRIAL"/>
    <property type="match status" value="1"/>
</dbReference>
<dbReference type="NCBIfam" id="NF004685">
    <property type="entry name" value="PRK06029.1"/>
    <property type="match status" value="1"/>
</dbReference>
<evidence type="ECO:0000256" key="4">
    <source>
        <dbReference type="ARBA" id="ARBA00022679"/>
    </source>
</evidence>
<comment type="function">
    <text evidence="5">Flavin prenyltransferase that catalyzes the synthesis of the prenylated FMN cofactor (prenyl-FMN) for 4-hydroxy-3-polyprenylbenzoic acid decarboxylase UbiD. The prenyltransferase is metal-independent and links a dimethylallyl moiety from dimethylallyl monophosphate (DMAP) to the flavin N5 and C6 atoms of FMN.</text>
</comment>
<feature type="domain" description="Flavoprotein" evidence="6">
    <location>
        <begin position="3"/>
        <end position="188"/>
    </location>
</feature>
<dbReference type="RefSeq" id="WP_275707297.1">
    <property type="nucleotide sequence ID" value="NZ_JAKLTN010000001.1"/>
</dbReference>
<gene>
    <name evidence="5" type="primary">ubiX</name>
    <name evidence="7" type="ORF">LZ012_02705</name>
</gene>
<reference evidence="7" key="1">
    <citation type="submission" date="2022-01" db="EMBL/GenBank/DDBJ databases">
        <authorList>
            <person name="Jo J.-H."/>
            <person name="Im W.-T."/>
        </authorList>
    </citation>
    <scope>NUCLEOTIDE SEQUENCE</scope>
    <source>
        <strain evidence="7">XY25</strain>
    </source>
</reference>
<name>A0ABS9JYE3_9RHOO</name>
<keyword evidence="8" id="KW-1185">Reference proteome</keyword>
<dbReference type="PANTHER" id="PTHR43374">
    <property type="entry name" value="FLAVIN PRENYLTRANSFERASE"/>
    <property type="match status" value="1"/>
</dbReference>
<dbReference type="Pfam" id="PF02441">
    <property type="entry name" value="Flavoprotein"/>
    <property type="match status" value="1"/>
</dbReference>
<dbReference type="InterPro" id="IPR003382">
    <property type="entry name" value="Flavoprotein"/>
</dbReference>
<dbReference type="NCBIfam" id="TIGR00421">
    <property type="entry name" value="ubiX_pad"/>
    <property type="match status" value="1"/>
</dbReference>
<dbReference type="Gene3D" id="3.40.50.1950">
    <property type="entry name" value="Flavin prenyltransferase-like"/>
    <property type="match status" value="1"/>
</dbReference>
<organism evidence="7 8">
    <name type="scientific">Dechloromonas hankyongensis</name>
    <dbReference type="NCBI Taxonomy" id="2908002"/>
    <lineage>
        <taxon>Bacteria</taxon>
        <taxon>Pseudomonadati</taxon>
        <taxon>Pseudomonadota</taxon>
        <taxon>Betaproteobacteria</taxon>
        <taxon>Rhodocyclales</taxon>
        <taxon>Azonexaceae</taxon>
        <taxon>Dechloromonas</taxon>
    </lineage>
</organism>
<feature type="binding site" evidence="5">
    <location>
        <position position="37"/>
    </location>
    <ligand>
        <name>FMN</name>
        <dbReference type="ChEBI" id="CHEBI:58210"/>
    </ligand>
</feature>
<evidence type="ECO:0000313" key="8">
    <source>
        <dbReference type="Proteomes" id="UP001165384"/>
    </source>
</evidence>
<dbReference type="InterPro" id="IPR004507">
    <property type="entry name" value="UbiX-like"/>
</dbReference>
<keyword evidence="1 5" id="KW-0637">Prenyltransferase</keyword>
<evidence type="ECO:0000256" key="1">
    <source>
        <dbReference type="ARBA" id="ARBA00022602"/>
    </source>
</evidence>
<keyword evidence="4 5" id="KW-0808">Transferase</keyword>
<dbReference type="EMBL" id="JAKLTN010000001">
    <property type="protein sequence ID" value="MCG2575901.1"/>
    <property type="molecule type" value="Genomic_DNA"/>
</dbReference>
<comment type="catalytic activity">
    <reaction evidence="5">
        <text>dimethylallyl phosphate + FMNH2 = prenylated FMNH2 + phosphate</text>
        <dbReference type="Rhea" id="RHEA:37743"/>
        <dbReference type="ChEBI" id="CHEBI:43474"/>
        <dbReference type="ChEBI" id="CHEBI:57618"/>
        <dbReference type="ChEBI" id="CHEBI:87467"/>
        <dbReference type="ChEBI" id="CHEBI:88052"/>
        <dbReference type="EC" id="2.5.1.129"/>
    </reaction>
</comment>
<accession>A0ABS9JYE3</accession>
<feature type="binding site" evidence="5">
    <location>
        <position position="168"/>
    </location>
    <ligand>
        <name>dimethylallyl phosphate</name>
        <dbReference type="ChEBI" id="CHEBI:88052"/>
    </ligand>
</feature>
<proteinExistence type="inferred from homology"/>
<sequence length="203" mass="21738">MTKTICLALTGASGMPYGLRLLDCLLAAGCKVQLLYSQAAQVVAKQEMDVDLPSRPADAKAALLARLPAADPDKLAVYGREEWFAPVASGSNPPDAMIVCPCSMGTLAAIAQGLADNLIERAADVVLKEGRKLVLVPRETPFSAIHLENMLRLSRAGAVILPPSPGFYQHPQSVQDIVDFVVARVLDQVGVPHTLMQRWGEAR</sequence>
<evidence type="ECO:0000256" key="5">
    <source>
        <dbReference type="HAMAP-Rule" id="MF_01984"/>
    </source>
</evidence>
<keyword evidence="3 5" id="KW-0288">FMN</keyword>
<evidence type="ECO:0000256" key="2">
    <source>
        <dbReference type="ARBA" id="ARBA00022630"/>
    </source>
</evidence>
<dbReference type="Proteomes" id="UP001165384">
    <property type="component" value="Unassembled WGS sequence"/>
</dbReference>
<dbReference type="HAMAP" id="MF_01984">
    <property type="entry name" value="ubiX_pad"/>
    <property type="match status" value="1"/>
</dbReference>
<protein>
    <recommendedName>
        <fullName evidence="5">Flavin prenyltransferase UbiX</fullName>
        <ecNumber evidence="5">2.5.1.129</ecNumber>
    </recommendedName>
</protein>
<evidence type="ECO:0000259" key="6">
    <source>
        <dbReference type="Pfam" id="PF02441"/>
    </source>
</evidence>
<keyword evidence="2 5" id="KW-0285">Flavoprotein</keyword>
<comment type="caution">
    <text evidence="5">Lacks conserved residue(s) required for the propagation of feature annotation.</text>
</comment>
<evidence type="ECO:0000256" key="3">
    <source>
        <dbReference type="ARBA" id="ARBA00022643"/>
    </source>
</evidence>
<dbReference type="SUPFAM" id="SSF52507">
    <property type="entry name" value="Homo-oligomeric flavin-containing Cys decarboxylases, HFCD"/>
    <property type="match status" value="1"/>
</dbReference>
<feature type="binding site" evidence="5">
    <location>
        <position position="138"/>
    </location>
    <ligand>
        <name>FMN</name>
        <dbReference type="ChEBI" id="CHEBI:58210"/>
    </ligand>
</feature>